<gene>
    <name evidence="2" type="ORF">PHYPSEUDO_012939</name>
</gene>
<reference evidence="2" key="1">
    <citation type="submission" date="2021-02" db="EMBL/GenBank/DDBJ databases">
        <authorList>
            <person name="Palmer J.M."/>
        </authorList>
    </citation>
    <scope>NUCLEOTIDE SEQUENCE</scope>
    <source>
        <strain evidence="2">SCRP734</strain>
    </source>
</reference>
<keyword evidence="3" id="KW-1185">Reference proteome</keyword>
<name>A0A8T1V5Y6_9STRA</name>
<evidence type="ECO:0000256" key="1">
    <source>
        <dbReference type="SAM" id="MobiDB-lite"/>
    </source>
</evidence>
<dbReference type="AlphaFoldDB" id="A0A8T1V5Y6"/>
<evidence type="ECO:0000313" key="3">
    <source>
        <dbReference type="Proteomes" id="UP000694044"/>
    </source>
</evidence>
<organism evidence="2 3">
    <name type="scientific">Phytophthora pseudosyringae</name>
    <dbReference type="NCBI Taxonomy" id="221518"/>
    <lineage>
        <taxon>Eukaryota</taxon>
        <taxon>Sar</taxon>
        <taxon>Stramenopiles</taxon>
        <taxon>Oomycota</taxon>
        <taxon>Peronosporomycetes</taxon>
        <taxon>Peronosporales</taxon>
        <taxon>Peronosporaceae</taxon>
        <taxon>Phytophthora</taxon>
    </lineage>
</organism>
<evidence type="ECO:0008006" key="4">
    <source>
        <dbReference type="Google" id="ProtNLM"/>
    </source>
</evidence>
<accession>A0A8T1V5Y6</accession>
<dbReference type="EMBL" id="JAGDFM010000645">
    <property type="protein sequence ID" value="KAG7376662.1"/>
    <property type="molecule type" value="Genomic_DNA"/>
</dbReference>
<feature type="region of interest" description="Disordered" evidence="1">
    <location>
        <begin position="60"/>
        <end position="79"/>
    </location>
</feature>
<protein>
    <recommendedName>
        <fullName evidence="4">M96 mating-specific protein family</fullName>
    </recommendedName>
</protein>
<dbReference type="OrthoDB" id="106834at2759"/>
<proteinExistence type="predicted"/>
<evidence type="ECO:0000313" key="2">
    <source>
        <dbReference type="EMBL" id="KAG7376662.1"/>
    </source>
</evidence>
<comment type="caution">
    <text evidence="2">The sequence shown here is derived from an EMBL/GenBank/DDBJ whole genome shotgun (WGS) entry which is preliminary data.</text>
</comment>
<dbReference type="Proteomes" id="UP000694044">
    <property type="component" value="Unassembled WGS sequence"/>
</dbReference>
<sequence>MNFLPTDNDTFMTLDEALAFLEEDQPDSGRLDDVDPRSSISVASEDLDELLCVVVHHTPEDHHDEHVKKRRVRSPASSSTVLQRRKRAEIASLRDQVAELKRYLDQSALSGHNSTALKVNAITVADFQQQINTLSRWHRSALRQYERRQEAEKANRQLKIILAQQRKASNTFRRILRKPSLSNDMDFVLSNGAPDRRLLTNDACALMAQLEKSVERLYWNGGAEFEIPTVCSSLQTNYKEQWRSNGVDFTTNTPMQCSMEQASDIIWKYLERLQVRGRTSGSLQTTMTLPIKYGNEVLHFKKLHVIRNFHEADRVILVCADILLLPSRGLKFVSKGYTSITKSTEDPLKACVTRTVLKLQLETESDAVSQAASGAEAAALAALSTMIRKFWQVEQARLTDEAVTASATSFKIAL</sequence>